<dbReference type="InterPro" id="IPR000719">
    <property type="entry name" value="Prot_kinase_dom"/>
</dbReference>
<dbReference type="PANTHER" id="PTHR44329">
    <property type="entry name" value="SERINE/THREONINE-PROTEIN KINASE TNNI3K-RELATED"/>
    <property type="match status" value="1"/>
</dbReference>
<dbReference type="PANTHER" id="PTHR44329:SF214">
    <property type="entry name" value="PROTEIN KINASE DOMAIN-CONTAINING PROTEIN"/>
    <property type="match status" value="1"/>
</dbReference>
<gene>
    <name evidence="2" type="primary">ARMC3</name>
    <name evidence="2" type="ORF">V7S43_011473</name>
</gene>
<dbReference type="SUPFAM" id="SSF56112">
    <property type="entry name" value="Protein kinase-like (PK-like)"/>
    <property type="match status" value="1"/>
</dbReference>
<dbReference type="InterPro" id="IPR036537">
    <property type="entry name" value="Adaptor_Cbl_N_dom_sf"/>
</dbReference>
<dbReference type="AlphaFoldDB" id="A0ABD3FBB0"/>
<dbReference type="InterPro" id="IPR051681">
    <property type="entry name" value="Ser/Thr_Kinases-Pseudokinases"/>
</dbReference>
<dbReference type="InterPro" id="IPR008271">
    <property type="entry name" value="Ser/Thr_kinase_AS"/>
</dbReference>
<dbReference type="CDD" id="cd21037">
    <property type="entry name" value="MLKL_NTD"/>
    <property type="match status" value="1"/>
</dbReference>
<dbReference type="PROSITE" id="PS50011">
    <property type="entry name" value="PROTEIN_KINASE_DOM"/>
    <property type="match status" value="1"/>
</dbReference>
<dbReference type="PROSITE" id="PS00108">
    <property type="entry name" value="PROTEIN_KINASE_ST"/>
    <property type="match status" value="1"/>
</dbReference>
<sequence>MISVVDLVVPGSGLIVDVLFKTAQLCSEMKEGQDACKRVHFRLNAIFEELQEMVKKRILPPSDKLNKYADVLLRYLQYLERYRQQNIAKRLIKHRAMMTELAVIHEDIETLFKMLNLAAVASMMDWKQQWEADRKAMNKVLESRTRSSVQVLREVPSVRAQSEAILDLKYELEQRCDRQNKEMIQLMEAMLKTVVQVSKSTVVKVPKWFLPSNEVYTDSEPFAAGSYGSVYRGKWGLGTTIIVKRFNVEDKVVSERAQRKIESEINIWYRLNHPHVIKMYGASHVSSPPFIVCEDATNGDLSDFLARSDDNFCQMWQLLYQAALGLEYIHSMDVVHGDLKLYNIFVASNGQAKLSDFGLSALRTCATLSKTSGESQSGGLRWRAPECLKKRPTFESDVYSFAMCMIEATTGEPPFSFLDDDSVRDNLKNGEIPDQPDEMSDEMWELVVSMTHVDPKKRLSLRDVIPKLKKFASNEEAPKKSVCGDCGCEIVDRAQFCLKCGAPTISTVTLSGVCSTCGCELSDEARFCSTCGTLVPLSPTTSENYPVVDLDRAKTQTVSKESLLPSVQGAPEFFEDHERYQAWRDDPPLDVCDIVDDESTFTKIKRFVGFGTGTWSDKVDVELLQPEPSLLSDSAVIASRVPRHQVKV</sequence>
<organism evidence="2 3">
    <name type="scientific">Phytophthora oleae</name>
    <dbReference type="NCBI Taxonomy" id="2107226"/>
    <lineage>
        <taxon>Eukaryota</taxon>
        <taxon>Sar</taxon>
        <taxon>Stramenopiles</taxon>
        <taxon>Oomycota</taxon>
        <taxon>Peronosporomycetes</taxon>
        <taxon>Peronosporales</taxon>
        <taxon>Peronosporaceae</taxon>
        <taxon>Phytophthora</taxon>
    </lineage>
</organism>
<reference evidence="2 3" key="1">
    <citation type="submission" date="2024-09" db="EMBL/GenBank/DDBJ databases">
        <title>Genome sequencing and assembly of Phytophthora oleae, isolate VK10A, causative agent of rot of olive drupes.</title>
        <authorList>
            <person name="Conti Taguali S."/>
            <person name="Riolo M."/>
            <person name="La Spada F."/>
            <person name="Cacciola S.O."/>
            <person name="Dionisio G."/>
        </authorList>
    </citation>
    <scope>NUCLEOTIDE SEQUENCE [LARGE SCALE GENOMIC DNA]</scope>
    <source>
        <strain evidence="2 3">VK10A</strain>
    </source>
</reference>
<evidence type="ECO:0000259" key="1">
    <source>
        <dbReference type="PROSITE" id="PS50011"/>
    </source>
</evidence>
<dbReference type="Gene3D" id="1.20.930.20">
    <property type="entry name" value="Adaptor protein Cbl, N-terminal domain"/>
    <property type="match status" value="1"/>
</dbReference>
<comment type="caution">
    <text evidence="2">The sequence shown here is derived from an EMBL/GenBank/DDBJ whole genome shotgun (WGS) entry which is preliminary data.</text>
</comment>
<protein>
    <submittedName>
        <fullName evidence="2">Armadillo repeat-containing protein 3</fullName>
    </submittedName>
</protein>
<dbReference type="SMART" id="SM00220">
    <property type="entry name" value="S_TKc"/>
    <property type="match status" value="1"/>
</dbReference>
<dbReference type="Gene3D" id="1.10.510.10">
    <property type="entry name" value="Transferase(Phosphotransferase) domain 1"/>
    <property type="match status" value="1"/>
</dbReference>
<dbReference type="EMBL" id="JBIMZQ010000027">
    <property type="protein sequence ID" value="KAL3663586.1"/>
    <property type="molecule type" value="Genomic_DNA"/>
</dbReference>
<dbReference type="Proteomes" id="UP001632037">
    <property type="component" value="Unassembled WGS sequence"/>
</dbReference>
<keyword evidence="3" id="KW-1185">Reference proteome</keyword>
<feature type="domain" description="Protein kinase" evidence="1">
    <location>
        <begin position="216"/>
        <end position="472"/>
    </location>
</feature>
<dbReference type="InterPro" id="IPR059179">
    <property type="entry name" value="MLKL-like_MCAfunc"/>
</dbReference>
<proteinExistence type="predicted"/>
<accession>A0ABD3FBB0</accession>
<name>A0ABD3FBB0_9STRA</name>
<evidence type="ECO:0000313" key="3">
    <source>
        <dbReference type="Proteomes" id="UP001632037"/>
    </source>
</evidence>
<dbReference type="InterPro" id="IPR001245">
    <property type="entry name" value="Ser-Thr/Tyr_kinase_cat_dom"/>
</dbReference>
<dbReference type="InterPro" id="IPR011009">
    <property type="entry name" value="Kinase-like_dom_sf"/>
</dbReference>
<dbReference type="Pfam" id="PF07714">
    <property type="entry name" value="PK_Tyr_Ser-Thr"/>
    <property type="match status" value="1"/>
</dbReference>
<evidence type="ECO:0000313" key="2">
    <source>
        <dbReference type="EMBL" id="KAL3663586.1"/>
    </source>
</evidence>